<name>C5LP00_PERM5</name>
<dbReference type="InterPro" id="IPR000408">
    <property type="entry name" value="Reg_chr_condens"/>
</dbReference>
<sequence length="813" mass="86281">MRCCGGSGTRDRALEDILDHDSTTVLSATFEAQGGGLRLPPPAETHTKVLVYGAPFVGLIDVGNAEEGREGAVGSRKKNYHRKRSFSFNADQPRVVSSKSTGKWDGALVSAPIVLEGGVLANRRIDEVSVGAGHALLRSSQGGVYAFGRNEYGQCGVGSTKEVVREVTPVRIGPGEEELVASSLATGSYHSLCIDADDQVLVWGHADCIGLRMRSTIDSVIKGGHVSSPSRLDIIGSGSYTVGHIAARGRSSYAFVTRKVCPDGCVSLNWKGLMVTLGEEVITTDTLALTVCLRGRNGQLLCREGVGLDIATSLPETTTITVQYLCVGVRGPEVITRARPGAVAIRCNPSLVVASNALASPLELCLRDTTTSAVAKFSLTLAGHYVYLRRDDTSAHAFDGCYVRSDRLTSREGQVVYTQQSSTISLCPSLERSRWELHRGGRLLAFSPHAFTPDTPWSIHSGIGLWYTPSGEVFRLEAIVLSSPVAVAGHEEQVVEGSGSGISLEVERVVRCCSLYQWGVSAFGQIIPTPKLLNEFGNDVEISSISAGAHFALAADRTGVVYGWGDDTYGELPSSNSVRVAVEGSVSRIEALEGVRAKQVACGDRHALIVTGSGGVLAFGDNRAGQCGVSSSKVEARTTRKPKPVAVDVGQTEVVVACGARHSALVTSEGHLYTWGHSGDGKLIHQRDHYGPRSSMVGEHVDTGWDEEDDEGATKENRRPPGVAISSRLKTSVLHPRMVYSLSHAKVHAVGLGQDSSVVVIGDSSSQDGGASHSTLSAPVLQQSRLINSGFTALDTFKGTLPEALSLKEETNQ</sequence>
<dbReference type="AlphaFoldDB" id="C5LP00"/>
<keyword evidence="4" id="KW-1185">Reference proteome</keyword>
<dbReference type="Pfam" id="PF13540">
    <property type="entry name" value="RCC1_2"/>
    <property type="match status" value="3"/>
</dbReference>
<dbReference type="PROSITE" id="PS00626">
    <property type="entry name" value="RCC1_2"/>
    <property type="match status" value="1"/>
</dbReference>
<dbReference type="InterPro" id="IPR009091">
    <property type="entry name" value="RCC1/BLIP-II"/>
</dbReference>
<keyword evidence="1" id="KW-0677">Repeat</keyword>
<evidence type="ECO:0000313" key="4">
    <source>
        <dbReference type="Proteomes" id="UP000007800"/>
    </source>
</evidence>
<evidence type="ECO:0000256" key="1">
    <source>
        <dbReference type="ARBA" id="ARBA00022737"/>
    </source>
</evidence>
<gene>
    <name evidence="3" type="ORF">Pmar_PMAR000272</name>
</gene>
<protein>
    <recommendedName>
        <fullName evidence="5">Regulator of chromosome condensation</fullName>
    </recommendedName>
</protein>
<evidence type="ECO:0008006" key="5">
    <source>
        <dbReference type="Google" id="ProtNLM"/>
    </source>
</evidence>
<dbReference type="InParanoid" id="C5LP00"/>
<dbReference type="InterPro" id="IPR051210">
    <property type="entry name" value="Ub_ligase/GEF_domain"/>
</dbReference>
<dbReference type="Proteomes" id="UP000007800">
    <property type="component" value="Unassembled WGS sequence"/>
</dbReference>
<evidence type="ECO:0000256" key="2">
    <source>
        <dbReference type="PROSITE-ProRule" id="PRU00235"/>
    </source>
</evidence>
<proteinExistence type="predicted"/>
<dbReference type="SUPFAM" id="SSF50985">
    <property type="entry name" value="RCC1/BLIP-II"/>
    <property type="match status" value="2"/>
</dbReference>
<dbReference type="OrthoDB" id="10256179at2759"/>
<reference evidence="3 4" key="1">
    <citation type="submission" date="2008-07" db="EMBL/GenBank/DDBJ databases">
        <authorList>
            <person name="El-Sayed N."/>
            <person name="Caler E."/>
            <person name="Inman J."/>
            <person name="Amedeo P."/>
            <person name="Hass B."/>
            <person name="Wortman J."/>
        </authorList>
    </citation>
    <scope>NUCLEOTIDE SEQUENCE [LARGE SCALE GENOMIC DNA]</scope>
    <source>
        <strain evidence="4">ATCC 50983 / TXsc</strain>
    </source>
</reference>
<dbReference type="GeneID" id="9040113"/>
<dbReference type="Gene3D" id="2.130.10.30">
    <property type="entry name" value="Regulator of chromosome condensation 1/beta-lactamase-inhibitor protein II"/>
    <property type="match status" value="2"/>
</dbReference>
<organism evidence="4">
    <name type="scientific">Perkinsus marinus (strain ATCC 50983 / TXsc)</name>
    <dbReference type="NCBI Taxonomy" id="423536"/>
    <lineage>
        <taxon>Eukaryota</taxon>
        <taxon>Sar</taxon>
        <taxon>Alveolata</taxon>
        <taxon>Perkinsozoa</taxon>
        <taxon>Perkinsea</taxon>
        <taxon>Perkinsida</taxon>
        <taxon>Perkinsidae</taxon>
        <taxon>Perkinsus</taxon>
    </lineage>
</organism>
<dbReference type="PANTHER" id="PTHR22870:SF408">
    <property type="entry name" value="OS09G0560450 PROTEIN"/>
    <property type="match status" value="1"/>
</dbReference>
<dbReference type="RefSeq" id="XP_002768864.1">
    <property type="nucleotide sequence ID" value="XM_002768818.1"/>
</dbReference>
<dbReference type="EMBL" id="GG683913">
    <property type="protein sequence ID" value="EER01582.1"/>
    <property type="molecule type" value="Genomic_DNA"/>
</dbReference>
<accession>C5LP00</accession>
<evidence type="ECO:0000313" key="3">
    <source>
        <dbReference type="EMBL" id="EER01582.1"/>
    </source>
</evidence>
<feature type="repeat" description="RCC1" evidence="2">
    <location>
        <begin position="142"/>
        <end position="197"/>
    </location>
</feature>
<dbReference type="PANTHER" id="PTHR22870">
    <property type="entry name" value="REGULATOR OF CHROMOSOME CONDENSATION"/>
    <property type="match status" value="1"/>
</dbReference>
<dbReference type="Pfam" id="PF00415">
    <property type="entry name" value="RCC1"/>
    <property type="match status" value="1"/>
</dbReference>
<feature type="repeat" description="RCC1" evidence="2">
    <location>
        <begin position="559"/>
        <end position="613"/>
    </location>
</feature>
<dbReference type="PROSITE" id="PS50012">
    <property type="entry name" value="RCC1_3"/>
    <property type="match status" value="3"/>
</dbReference>
<feature type="repeat" description="RCC1" evidence="2">
    <location>
        <begin position="614"/>
        <end position="669"/>
    </location>
</feature>